<feature type="chain" id="PRO_5045329106" evidence="4">
    <location>
        <begin position="25"/>
        <end position="340"/>
    </location>
</feature>
<feature type="domain" description="Solute-binding protein family 3/N-terminal" evidence="5">
    <location>
        <begin position="39"/>
        <end position="268"/>
    </location>
</feature>
<dbReference type="PANTHER" id="PTHR30085">
    <property type="entry name" value="AMINO ACID ABC TRANSPORTER PERMEASE"/>
    <property type="match status" value="1"/>
</dbReference>
<reference evidence="6 7" key="1">
    <citation type="submission" date="2022-03" db="EMBL/GenBank/DDBJ databases">
        <title>Complete genome analysis of Roseomonas KG 17.1 : a prolific producer of plant growth promoters.</title>
        <authorList>
            <person name="Saadouli I."/>
            <person name="Najjari A."/>
            <person name="Mosbah A."/>
            <person name="Ouzari H.I."/>
        </authorList>
    </citation>
    <scope>NUCLEOTIDE SEQUENCE [LARGE SCALE GENOMIC DNA]</scope>
    <source>
        <strain evidence="6 7">KG17-1</strain>
    </source>
</reference>
<organism evidence="6 7">
    <name type="scientific">Teichococcus vastitatis</name>
    <dbReference type="NCBI Taxonomy" id="2307076"/>
    <lineage>
        <taxon>Bacteria</taxon>
        <taxon>Pseudomonadati</taxon>
        <taxon>Pseudomonadota</taxon>
        <taxon>Alphaproteobacteria</taxon>
        <taxon>Acetobacterales</taxon>
        <taxon>Roseomonadaceae</taxon>
        <taxon>Roseomonas</taxon>
    </lineage>
</organism>
<dbReference type="SUPFAM" id="SSF53850">
    <property type="entry name" value="Periplasmic binding protein-like II"/>
    <property type="match status" value="1"/>
</dbReference>
<feature type="signal peptide" evidence="4">
    <location>
        <begin position="1"/>
        <end position="24"/>
    </location>
</feature>
<name>A0ABS9W1R2_9PROT</name>
<dbReference type="CDD" id="cd13692">
    <property type="entry name" value="PBP2_BztA"/>
    <property type="match status" value="1"/>
</dbReference>
<evidence type="ECO:0000256" key="4">
    <source>
        <dbReference type="SAM" id="SignalP"/>
    </source>
</evidence>
<dbReference type="InterPro" id="IPR051455">
    <property type="entry name" value="Bact_solute-bind_prot3"/>
</dbReference>
<accession>A0ABS9W1R2</accession>
<dbReference type="EMBL" id="JALBUU010000004">
    <property type="protein sequence ID" value="MCI0752484.1"/>
    <property type="molecule type" value="Genomic_DNA"/>
</dbReference>
<gene>
    <name evidence="6" type="ORF">MON41_01735</name>
</gene>
<protein>
    <submittedName>
        <fullName evidence="6">Amino acid ABC transporter substrate-binding protein</fullName>
    </submittedName>
</protein>
<keyword evidence="2" id="KW-0813">Transport</keyword>
<proteinExistence type="inferred from homology"/>
<sequence length="340" mass="36550">MFRNLAALAGGLALVAGFGLPAAAQPAADTVGAIRARGTLVCGVIGTTAGFSLPDSRGVYRGLDVDGCRAVAAAILGDADKVRYVNTTTQNRFTALQSGELDLLVRSTTWSLAREAALGLAFATVNFYDGQGFMVRKSLGVESAKQLDGATLCLQPGTTSELNAADYFRSNGIKFTPVVIENVEELRSAFIAGRCDSYTNDTSSLAAFRAVQRNPADYVLLPEVISKEPLGAAIRKGDWRFFDIVRWTHFAQLTAEELGITSTNLAEFENSTNPDVQRFMGRSGELGKMLGLAPDWAVQVVRQVGNFGETWERNITPIGVQRGLNSLWTKGGLQYAPPMR</sequence>
<comment type="similarity">
    <text evidence="1">Belongs to the bacterial solute-binding protein 3 family.</text>
</comment>
<evidence type="ECO:0000313" key="6">
    <source>
        <dbReference type="EMBL" id="MCI0752484.1"/>
    </source>
</evidence>
<evidence type="ECO:0000259" key="5">
    <source>
        <dbReference type="SMART" id="SM00062"/>
    </source>
</evidence>
<evidence type="ECO:0000256" key="2">
    <source>
        <dbReference type="ARBA" id="ARBA00022448"/>
    </source>
</evidence>
<evidence type="ECO:0000256" key="3">
    <source>
        <dbReference type="ARBA" id="ARBA00022729"/>
    </source>
</evidence>
<dbReference type="RefSeq" id="WP_120006576.1">
    <property type="nucleotide sequence ID" value="NZ_JALBUU010000004.1"/>
</dbReference>
<keyword evidence="3 4" id="KW-0732">Signal</keyword>
<dbReference type="Pfam" id="PF00497">
    <property type="entry name" value="SBP_bac_3"/>
    <property type="match status" value="1"/>
</dbReference>
<dbReference type="InterPro" id="IPR001638">
    <property type="entry name" value="Solute-binding_3/MltF_N"/>
</dbReference>
<keyword evidence="7" id="KW-1185">Reference proteome</keyword>
<dbReference type="Gene3D" id="3.40.190.10">
    <property type="entry name" value="Periplasmic binding protein-like II"/>
    <property type="match status" value="2"/>
</dbReference>
<dbReference type="PANTHER" id="PTHR30085:SF7">
    <property type="entry name" value="AMINO-ACID ABC TRANSPORTER-BINDING PROTEIN YHDW-RELATED"/>
    <property type="match status" value="1"/>
</dbReference>
<dbReference type="Proteomes" id="UP001201985">
    <property type="component" value="Unassembled WGS sequence"/>
</dbReference>
<evidence type="ECO:0000256" key="1">
    <source>
        <dbReference type="ARBA" id="ARBA00010333"/>
    </source>
</evidence>
<evidence type="ECO:0000313" key="7">
    <source>
        <dbReference type="Proteomes" id="UP001201985"/>
    </source>
</evidence>
<comment type="caution">
    <text evidence="6">The sequence shown here is derived from an EMBL/GenBank/DDBJ whole genome shotgun (WGS) entry which is preliminary data.</text>
</comment>
<dbReference type="SMART" id="SM00062">
    <property type="entry name" value="PBPb"/>
    <property type="match status" value="1"/>
</dbReference>